<evidence type="ECO:0000313" key="10">
    <source>
        <dbReference type="EMBL" id="MXQ53004.1"/>
    </source>
</evidence>
<proteinExistence type="inferred from homology"/>
<dbReference type="InterPro" id="IPR002155">
    <property type="entry name" value="Thiolase"/>
</dbReference>
<dbReference type="NCBIfam" id="NF006086">
    <property type="entry name" value="PRK08235.1"/>
    <property type="match status" value="1"/>
</dbReference>
<dbReference type="CDD" id="cd00751">
    <property type="entry name" value="thiolase"/>
    <property type="match status" value="1"/>
</dbReference>
<dbReference type="PROSITE" id="PS00099">
    <property type="entry name" value="THIOLASE_3"/>
    <property type="match status" value="1"/>
</dbReference>
<feature type="active site" description="Proton acceptor" evidence="6">
    <location>
        <position position="348"/>
    </location>
</feature>
<dbReference type="Pfam" id="PF00108">
    <property type="entry name" value="Thiolase_N"/>
    <property type="match status" value="1"/>
</dbReference>
<evidence type="ECO:0000256" key="5">
    <source>
        <dbReference type="ARBA" id="ARBA00030755"/>
    </source>
</evidence>
<dbReference type="FunFam" id="3.40.47.10:FF:000010">
    <property type="entry name" value="Acetyl-CoA acetyltransferase (Thiolase)"/>
    <property type="match status" value="1"/>
</dbReference>
<keyword evidence="3 7" id="KW-0808">Transferase</keyword>
<evidence type="ECO:0000259" key="9">
    <source>
        <dbReference type="Pfam" id="PF02803"/>
    </source>
</evidence>
<feature type="active site" description="Proton acceptor" evidence="6">
    <location>
        <position position="378"/>
    </location>
</feature>
<dbReference type="PROSITE" id="PS00098">
    <property type="entry name" value="THIOLASE_1"/>
    <property type="match status" value="1"/>
</dbReference>
<dbReference type="AlphaFoldDB" id="A0A6I4VX18"/>
<dbReference type="Proteomes" id="UP000430692">
    <property type="component" value="Unassembled WGS sequence"/>
</dbReference>
<keyword evidence="4 7" id="KW-0012">Acyltransferase</keyword>
<dbReference type="InterPro" id="IPR020610">
    <property type="entry name" value="Thiolase_AS"/>
</dbReference>
<evidence type="ECO:0000256" key="2">
    <source>
        <dbReference type="ARBA" id="ARBA00012705"/>
    </source>
</evidence>
<comment type="similarity">
    <text evidence="1 7">Belongs to the thiolase-like superfamily. Thiolase family.</text>
</comment>
<dbReference type="PROSITE" id="PS00737">
    <property type="entry name" value="THIOLASE_2"/>
    <property type="match status" value="1"/>
</dbReference>
<dbReference type="RefSeq" id="WP_160800338.1">
    <property type="nucleotide sequence ID" value="NZ_WUUL01000002.1"/>
</dbReference>
<feature type="domain" description="Thiolase C-terminal" evidence="9">
    <location>
        <begin position="270"/>
        <end position="390"/>
    </location>
</feature>
<dbReference type="EMBL" id="WUUL01000002">
    <property type="protein sequence ID" value="MXQ53004.1"/>
    <property type="molecule type" value="Genomic_DNA"/>
</dbReference>
<dbReference type="PANTHER" id="PTHR18919">
    <property type="entry name" value="ACETYL-COA C-ACYLTRANSFERASE"/>
    <property type="match status" value="1"/>
</dbReference>
<dbReference type="Gene3D" id="3.40.47.10">
    <property type="match status" value="2"/>
</dbReference>
<evidence type="ECO:0000256" key="7">
    <source>
        <dbReference type="RuleBase" id="RU003557"/>
    </source>
</evidence>
<dbReference type="EC" id="2.3.1.9" evidence="2"/>
<evidence type="ECO:0000256" key="4">
    <source>
        <dbReference type="ARBA" id="ARBA00023315"/>
    </source>
</evidence>
<sequence length="391" mass="40933">MREVVILEGARTPVGKLGGALHTVSAAQLGAIAIKEALIRAGISADQMEEVLMGMVLQGGAGQIPSRQAAHLAGIPWHVPTETINKVCASGIRSVTLAEQIIRSGGSQLIVAGGMESMSNAPYILPNARFGMRLGHGEAVDLMIHDGLWCAFQDVHMIIHGNAIAEEYKISREEQDKWAVRSHQLAAKAMEAGIIKEEIASVNVKNRKSSILVDRDESVRTDSTIDKLAALRPAFAVDGTITAGNAPGVNDGAAAMILSSQSKAKELGISPLATIIGHASVAMEPEKFPITPAYAIQKLLKEQQLDVSDIDLFEVNEAFAAVILATGKIIGWDEAKVNVNGGAVAFGHPIGASGARILLALAYELRRRGGGVGVAAICSGAGQGDAVLLEV</sequence>
<organism evidence="10 11">
    <name type="scientific">Shimazuella alba</name>
    <dbReference type="NCBI Taxonomy" id="2690964"/>
    <lineage>
        <taxon>Bacteria</taxon>
        <taxon>Bacillati</taxon>
        <taxon>Bacillota</taxon>
        <taxon>Bacilli</taxon>
        <taxon>Bacillales</taxon>
        <taxon>Thermoactinomycetaceae</taxon>
        <taxon>Shimazuella</taxon>
    </lineage>
</organism>
<feature type="active site" description="Acyl-thioester intermediate" evidence="6">
    <location>
        <position position="88"/>
    </location>
</feature>
<reference evidence="10 11" key="1">
    <citation type="submission" date="2019-12" db="EMBL/GenBank/DDBJ databases">
        <title>Whole-genome analyses of novel actinobacteria.</title>
        <authorList>
            <person name="Sahin N."/>
            <person name="Saygin H."/>
        </authorList>
    </citation>
    <scope>NUCLEOTIDE SEQUENCE [LARGE SCALE GENOMIC DNA]</scope>
    <source>
        <strain evidence="10 11">KC615</strain>
    </source>
</reference>
<dbReference type="Pfam" id="PF02803">
    <property type="entry name" value="Thiolase_C"/>
    <property type="match status" value="1"/>
</dbReference>
<dbReference type="InterPro" id="IPR020615">
    <property type="entry name" value="Thiolase_acyl_enz_int_AS"/>
</dbReference>
<dbReference type="NCBIfam" id="TIGR01930">
    <property type="entry name" value="AcCoA-C-Actrans"/>
    <property type="match status" value="1"/>
</dbReference>
<dbReference type="InterPro" id="IPR016039">
    <property type="entry name" value="Thiolase-like"/>
</dbReference>
<evidence type="ECO:0000259" key="8">
    <source>
        <dbReference type="Pfam" id="PF00108"/>
    </source>
</evidence>
<name>A0A6I4VX18_9BACL</name>
<dbReference type="InterPro" id="IPR020613">
    <property type="entry name" value="Thiolase_CS"/>
</dbReference>
<feature type="domain" description="Thiolase N-terminal" evidence="8">
    <location>
        <begin position="4"/>
        <end position="261"/>
    </location>
</feature>
<evidence type="ECO:0000256" key="1">
    <source>
        <dbReference type="ARBA" id="ARBA00010982"/>
    </source>
</evidence>
<gene>
    <name evidence="10" type="ORF">GSM42_04495</name>
</gene>
<dbReference type="GO" id="GO:0003985">
    <property type="term" value="F:acetyl-CoA C-acetyltransferase activity"/>
    <property type="evidence" value="ECO:0007669"/>
    <property type="project" value="UniProtKB-EC"/>
</dbReference>
<protein>
    <recommendedName>
        <fullName evidence="2">acetyl-CoA C-acetyltransferase</fullName>
        <ecNumber evidence="2">2.3.1.9</ecNumber>
    </recommendedName>
    <alternativeName>
        <fullName evidence="5">Acetoacetyl-CoA thiolase</fullName>
    </alternativeName>
</protein>
<dbReference type="PIRSF" id="PIRSF000429">
    <property type="entry name" value="Ac-CoA_Ac_transf"/>
    <property type="match status" value="1"/>
</dbReference>
<accession>A0A6I4VX18</accession>
<dbReference type="InterPro" id="IPR020616">
    <property type="entry name" value="Thiolase_N"/>
</dbReference>
<dbReference type="InterPro" id="IPR020617">
    <property type="entry name" value="Thiolase_C"/>
</dbReference>
<dbReference type="SUPFAM" id="SSF53901">
    <property type="entry name" value="Thiolase-like"/>
    <property type="match status" value="2"/>
</dbReference>
<keyword evidence="11" id="KW-1185">Reference proteome</keyword>
<dbReference type="PANTHER" id="PTHR18919:SF107">
    <property type="entry name" value="ACETYL-COA ACETYLTRANSFERASE, CYTOSOLIC"/>
    <property type="match status" value="1"/>
</dbReference>
<evidence type="ECO:0000313" key="11">
    <source>
        <dbReference type="Proteomes" id="UP000430692"/>
    </source>
</evidence>
<evidence type="ECO:0000256" key="3">
    <source>
        <dbReference type="ARBA" id="ARBA00022679"/>
    </source>
</evidence>
<comment type="caution">
    <text evidence="10">The sequence shown here is derived from an EMBL/GenBank/DDBJ whole genome shotgun (WGS) entry which is preliminary data.</text>
</comment>
<evidence type="ECO:0000256" key="6">
    <source>
        <dbReference type="PIRSR" id="PIRSR000429-1"/>
    </source>
</evidence>